<protein>
    <recommendedName>
        <fullName evidence="2">Retrotransposon gag domain-containing protein</fullName>
    </recommendedName>
</protein>
<sequence>MPTIEQYKENRDLKEHVHRFHNVMAQCSSNDGLLCLTFPQTFGDLASRWFGRLPPGSISSFSNLSKAFIRQFMGSVQRRKSLAHLSNLKQERNESIKKYLARFGKEVAQIEDASDVDVIAAFTNGLQSGRLSFDLRRDRPKTYEEMMEIAGDYALAEEEEEVAQGGSYVYGHKPDSKSEHKDDKKTQSRDHQRDEKGQKGHPRESRGNARANRFRGRYNHYAPLTGDQEEILFLHNHIESLIRDGHLKDFALKGDKHGGRQDSRQRNGQDRKSPRRNSPNATINTIFGGPHTGRSNRERMSEVQEVMYESRSMEINYVQRNPKKGREGHDPITFTAEDSDGIDAKPNDAIVVGVRIAHRDVLRVMIENRSSADILCARVYDELRLDRKDLEPFHVSLKGFRGAEVRSLGTMKLPVRFGTAPCRRTILLDFVVVDIHNWPYNALLGRPFLNKARAVTSTHALKIKFPTEFGVGELKRSQKMARRANLSIFKDKAGMETLSIFEVNKEV</sequence>
<dbReference type="CDD" id="cd00303">
    <property type="entry name" value="retropepsin_like"/>
    <property type="match status" value="1"/>
</dbReference>
<dbReference type="EMBL" id="JAUESC010000386">
    <property type="protein sequence ID" value="KAK0576335.1"/>
    <property type="molecule type" value="Genomic_DNA"/>
</dbReference>
<accession>A0AA39RM23</accession>
<dbReference type="Pfam" id="PF03732">
    <property type="entry name" value="Retrotrans_gag"/>
    <property type="match status" value="1"/>
</dbReference>
<dbReference type="Proteomes" id="UP001168877">
    <property type="component" value="Unassembled WGS sequence"/>
</dbReference>
<reference evidence="3" key="2">
    <citation type="submission" date="2023-06" db="EMBL/GenBank/DDBJ databases">
        <authorList>
            <person name="Swenson N.G."/>
            <person name="Wegrzyn J.L."/>
            <person name="Mcevoy S.L."/>
        </authorList>
    </citation>
    <scope>NUCLEOTIDE SEQUENCE</scope>
    <source>
        <strain evidence="3">NS2018</strain>
        <tissue evidence="3">Leaf</tissue>
    </source>
</reference>
<keyword evidence="4" id="KW-1185">Reference proteome</keyword>
<dbReference type="PANTHER" id="PTHR33240">
    <property type="entry name" value="OS08G0508500 PROTEIN"/>
    <property type="match status" value="1"/>
</dbReference>
<feature type="compositionally biased region" description="Polar residues" evidence="1">
    <location>
        <begin position="276"/>
        <end position="285"/>
    </location>
</feature>
<dbReference type="InterPro" id="IPR005162">
    <property type="entry name" value="Retrotrans_gag_dom"/>
</dbReference>
<feature type="region of interest" description="Disordered" evidence="1">
    <location>
        <begin position="252"/>
        <end position="296"/>
    </location>
</feature>
<gene>
    <name evidence="3" type="ORF">LWI29_015621</name>
</gene>
<evidence type="ECO:0000256" key="1">
    <source>
        <dbReference type="SAM" id="MobiDB-lite"/>
    </source>
</evidence>
<dbReference type="PANTHER" id="PTHR33240:SF15">
    <property type="entry name" value="GAG-PRO-LIKE PROTEIN"/>
    <property type="match status" value="1"/>
</dbReference>
<feature type="domain" description="Retrotransposon gag" evidence="2">
    <location>
        <begin position="38"/>
        <end position="127"/>
    </location>
</feature>
<evidence type="ECO:0000313" key="3">
    <source>
        <dbReference type="EMBL" id="KAK0576335.1"/>
    </source>
</evidence>
<reference evidence="3" key="1">
    <citation type="journal article" date="2022" name="Plant J.">
        <title>Strategies of tolerance reflected in two North American maple genomes.</title>
        <authorList>
            <person name="McEvoy S.L."/>
            <person name="Sezen U.U."/>
            <person name="Trouern-Trend A."/>
            <person name="McMahon S.M."/>
            <person name="Schaberg P.G."/>
            <person name="Yang J."/>
            <person name="Wegrzyn J.L."/>
            <person name="Swenson N.G."/>
        </authorList>
    </citation>
    <scope>NUCLEOTIDE SEQUENCE</scope>
    <source>
        <strain evidence="3">NS2018</strain>
    </source>
</reference>
<dbReference type="AlphaFoldDB" id="A0AA39RM23"/>
<feature type="region of interest" description="Disordered" evidence="1">
    <location>
        <begin position="168"/>
        <end position="214"/>
    </location>
</feature>
<comment type="caution">
    <text evidence="3">The sequence shown here is derived from an EMBL/GenBank/DDBJ whole genome shotgun (WGS) entry which is preliminary data.</text>
</comment>
<feature type="compositionally biased region" description="Basic and acidic residues" evidence="1">
    <location>
        <begin position="252"/>
        <end position="272"/>
    </location>
</feature>
<organism evidence="3 4">
    <name type="scientific">Acer saccharum</name>
    <name type="common">Sugar maple</name>
    <dbReference type="NCBI Taxonomy" id="4024"/>
    <lineage>
        <taxon>Eukaryota</taxon>
        <taxon>Viridiplantae</taxon>
        <taxon>Streptophyta</taxon>
        <taxon>Embryophyta</taxon>
        <taxon>Tracheophyta</taxon>
        <taxon>Spermatophyta</taxon>
        <taxon>Magnoliopsida</taxon>
        <taxon>eudicotyledons</taxon>
        <taxon>Gunneridae</taxon>
        <taxon>Pentapetalae</taxon>
        <taxon>rosids</taxon>
        <taxon>malvids</taxon>
        <taxon>Sapindales</taxon>
        <taxon>Sapindaceae</taxon>
        <taxon>Hippocastanoideae</taxon>
        <taxon>Acereae</taxon>
        <taxon>Acer</taxon>
    </lineage>
</organism>
<feature type="compositionally biased region" description="Basic and acidic residues" evidence="1">
    <location>
        <begin position="172"/>
        <end position="207"/>
    </location>
</feature>
<evidence type="ECO:0000313" key="4">
    <source>
        <dbReference type="Proteomes" id="UP001168877"/>
    </source>
</evidence>
<evidence type="ECO:0000259" key="2">
    <source>
        <dbReference type="Pfam" id="PF03732"/>
    </source>
</evidence>
<proteinExistence type="predicted"/>
<dbReference type="Gene3D" id="2.40.70.10">
    <property type="entry name" value="Acid Proteases"/>
    <property type="match status" value="1"/>
</dbReference>
<name>A0AA39RM23_ACESA</name>
<dbReference type="InterPro" id="IPR021109">
    <property type="entry name" value="Peptidase_aspartic_dom_sf"/>
</dbReference>